<dbReference type="InterPro" id="IPR019850">
    <property type="entry name" value="GldD-like"/>
</dbReference>
<keyword evidence="2" id="KW-1185">Reference proteome</keyword>
<comment type="caution">
    <text evidence="1">The sequence shown here is derived from an EMBL/GenBank/DDBJ whole genome shotgun (WGS) entry which is preliminary data.</text>
</comment>
<dbReference type="EMBL" id="JAEUGD010000043">
    <property type="protein sequence ID" value="MBL6447487.1"/>
    <property type="molecule type" value="Genomic_DNA"/>
</dbReference>
<organism evidence="1 2">
    <name type="scientific">Fulvivirga marina</name>
    <dbReference type="NCBI Taxonomy" id="2494733"/>
    <lineage>
        <taxon>Bacteria</taxon>
        <taxon>Pseudomonadati</taxon>
        <taxon>Bacteroidota</taxon>
        <taxon>Cytophagia</taxon>
        <taxon>Cytophagales</taxon>
        <taxon>Fulvivirgaceae</taxon>
        <taxon>Fulvivirga</taxon>
    </lineage>
</organism>
<sequence>MKIKEIITKLWLAFFIVLVLWGCESDYAPKPKGYNRFILPEHAYQPLPDTLPYYFEYSKHARLLKDSSWISDKYWVEIYYPQFKADIHITYKTVNNLDSLKEYFDDAYFLTAKHQIKASAIDEAISKTPSGKTVVYAELEGEVPSQFQFISTDSTENFLRGALYFNTQVQNDSLQPAIEYVKVDIVHMMNTLKWNSLKESSRN</sequence>
<reference evidence="1" key="1">
    <citation type="submission" date="2021-01" db="EMBL/GenBank/DDBJ databases">
        <title>Fulvivirga kasyanovii gen. nov., sp nov., a novel member of the phylum Bacteroidetes isolated from seawater in a mussel farm.</title>
        <authorList>
            <person name="Zhao L.-H."/>
            <person name="Wang Z.-J."/>
        </authorList>
    </citation>
    <scope>NUCLEOTIDE SEQUENCE</scope>
    <source>
        <strain evidence="1">29W222</strain>
    </source>
</reference>
<proteinExistence type="predicted"/>
<dbReference type="Pfam" id="PF25593">
    <property type="entry name" value="GldD_lipo"/>
    <property type="match status" value="1"/>
</dbReference>
<keyword evidence="1" id="KW-0449">Lipoprotein</keyword>
<protein>
    <submittedName>
        <fullName evidence="1">Gliding motility lipoprotein GldD</fullName>
    </submittedName>
</protein>
<evidence type="ECO:0000313" key="1">
    <source>
        <dbReference type="EMBL" id="MBL6447487.1"/>
    </source>
</evidence>
<dbReference type="AlphaFoldDB" id="A0A937FYR9"/>
<evidence type="ECO:0000313" key="2">
    <source>
        <dbReference type="Proteomes" id="UP000614216"/>
    </source>
</evidence>
<gene>
    <name evidence="1" type="primary">gldD</name>
    <name evidence="1" type="ORF">JMN32_14305</name>
</gene>
<dbReference type="Proteomes" id="UP000614216">
    <property type="component" value="Unassembled WGS sequence"/>
</dbReference>
<accession>A0A937FYR9</accession>
<dbReference type="NCBIfam" id="TIGR03512">
    <property type="entry name" value="GldD_lipo"/>
    <property type="match status" value="1"/>
</dbReference>
<name>A0A937FYR9_9BACT</name>